<evidence type="ECO:0000313" key="4">
    <source>
        <dbReference type="EMBL" id="MBA8795250.1"/>
    </source>
</evidence>
<organism evidence="4 5">
    <name type="scientific">Microlunatus kandeliicorticis</name>
    <dbReference type="NCBI Taxonomy" id="1759536"/>
    <lineage>
        <taxon>Bacteria</taxon>
        <taxon>Bacillati</taxon>
        <taxon>Actinomycetota</taxon>
        <taxon>Actinomycetes</taxon>
        <taxon>Propionibacteriales</taxon>
        <taxon>Propionibacteriaceae</taxon>
        <taxon>Microlunatus</taxon>
    </lineage>
</organism>
<evidence type="ECO:0000313" key="5">
    <source>
        <dbReference type="Proteomes" id="UP000523079"/>
    </source>
</evidence>
<dbReference type="InterPro" id="IPR028349">
    <property type="entry name" value="PafC-like"/>
</dbReference>
<sequence length="345" mass="36938">MSPARAEPAGGGSTAQDQVRRLLTLVPYLREHDGVTLTEAAESFGVTPQRLREDLNVLWMCGLPGLSPGDLIEIDMDAVDGEGVIHLTNADYLTRPLRLTADEALALVLALRTVREVTGKGERQAVDRALAKLEAVAGDRARAADQADVNVAAAAEDVQATVNQALREHRRLHLVYDVASRAETTRRDVDPLRVFVADGYGYLDAWCYLAGGLRSFRLDRIAAAELLDIPVAEHDVELPDLSAGWFTALRDADLVTLALDPSAAWVAEYYPMESVTPAEGPAGETGALKVSLRVSDPAWLRDLLLRLGGGARLLAPSGAGDSAAEAAREALDQYAALAGLDTVDR</sequence>
<dbReference type="PROSITE" id="PS52050">
    <property type="entry name" value="WYL"/>
    <property type="match status" value="1"/>
</dbReference>
<dbReference type="Pfam" id="PF13280">
    <property type="entry name" value="WYL"/>
    <property type="match status" value="1"/>
</dbReference>
<dbReference type="Proteomes" id="UP000523079">
    <property type="component" value="Unassembled WGS sequence"/>
</dbReference>
<dbReference type="GO" id="GO:0000502">
    <property type="term" value="C:proteasome complex"/>
    <property type="evidence" value="ECO:0007669"/>
    <property type="project" value="UniProtKB-KW"/>
</dbReference>
<dbReference type="Pfam" id="PF25583">
    <property type="entry name" value="WCX"/>
    <property type="match status" value="1"/>
</dbReference>
<proteinExistence type="predicted"/>
<name>A0A7W3IU94_9ACTN</name>
<dbReference type="PANTHER" id="PTHR34580">
    <property type="match status" value="1"/>
</dbReference>
<dbReference type="InterPro" id="IPR057727">
    <property type="entry name" value="WCX_dom"/>
</dbReference>
<dbReference type="EMBL" id="JACGWT010000004">
    <property type="protein sequence ID" value="MBA8795250.1"/>
    <property type="molecule type" value="Genomic_DNA"/>
</dbReference>
<dbReference type="InterPro" id="IPR043839">
    <property type="entry name" value="PafC_HTH"/>
</dbReference>
<dbReference type="InterPro" id="IPR026881">
    <property type="entry name" value="WYL_dom"/>
</dbReference>
<dbReference type="AlphaFoldDB" id="A0A7W3IU94"/>
<feature type="domain" description="WYL" evidence="1">
    <location>
        <begin position="159"/>
        <end position="225"/>
    </location>
</feature>
<dbReference type="PIRSF" id="PIRSF016838">
    <property type="entry name" value="PafC"/>
    <property type="match status" value="1"/>
</dbReference>
<reference evidence="4 5" key="1">
    <citation type="submission" date="2020-07" db="EMBL/GenBank/DDBJ databases">
        <title>Sequencing the genomes of 1000 actinobacteria strains.</title>
        <authorList>
            <person name="Klenk H.-P."/>
        </authorList>
    </citation>
    <scope>NUCLEOTIDE SEQUENCE [LARGE SCALE GENOMIC DNA]</scope>
    <source>
        <strain evidence="4 5">DSM 100723</strain>
    </source>
</reference>
<dbReference type="RefSeq" id="WP_182560826.1">
    <property type="nucleotide sequence ID" value="NZ_JACGWT010000004.1"/>
</dbReference>
<feature type="domain" description="WCX" evidence="3">
    <location>
        <begin position="255"/>
        <end position="331"/>
    </location>
</feature>
<comment type="caution">
    <text evidence="4">The sequence shown here is derived from an EMBL/GenBank/DDBJ whole genome shotgun (WGS) entry which is preliminary data.</text>
</comment>
<evidence type="ECO:0000259" key="1">
    <source>
        <dbReference type="Pfam" id="PF13280"/>
    </source>
</evidence>
<accession>A0A7W3IU94</accession>
<keyword evidence="5" id="KW-1185">Reference proteome</keyword>
<evidence type="ECO:0000259" key="3">
    <source>
        <dbReference type="Pfam" id="PF25583"/>
    </source>
</evidence>
<dbReference type="Pfam" id="PF19187">
    <property type="entry name" value="HTH_PafC"/>
    <property type="match status" value="1"/>
</dbReference>
<protein>
    <submittedName>
        <fullName evidence="4">Proteasome accessory factor C</fullName>
    </submittedName>
</protein>
<dbReference type="InterPro" id="IPR051534">
    <property type="entry name" value="CBASS_pafABC_assoc_protein"/>
</dbReference>
<keyword evidence="4" id="KW-0647">Proteasome</keyword>
<gene>
    <name evidence="4" type="ORF">FHX74_002878</name>
</gene>
<feature type="domain" description="PafC HTH" evidence="2">
    <location>
        <begin position="17"/>
        <end position="135"/>
    </location>
</feature>
<evidence type="ECO:0000259" key="2">
    <source>
        <dbReference type="Pfam" id="PF19187"/>
    </source>
</evidence>
<dbReference type="PANTHER" id="PTHR34580:SF1">
    <property type="entry name" value="PROTEIN PAFC"/>
    <property type="match status" value="1"/>
</dbReference>